<sequence>MGDLSTTWTPDQGPNAIAPFKEYKIVENDDETPNPGTGWSKKEMRALITNSPACEEVMWKCVLAIWRLRSMEERLEREESLAGPWAEHMVAWLSRHRDLCRAFHVNPFEIILNYARQAVKNEHIAPHMVPEFANYESTPAPPARGSASHTPVPREDIPIRASVLQTPAPQEVFPIRTTLSHTPALQELVPRTNIFQSAAPQMDVPTRSSVQQISAPQEVFPVTTRLSHTPAPQELVPRTNIFQSSAPQMNVLTRSSLQQTPAPQEVFPITTRLSHTPAPQELVPRTNILQSPAPQEDVPMRSSVSQTPSPWEDVPMDEEAVLVVPRKVDKGKSRAGEEQGVKKKTRPRPMEKKVPSTQPTIGTKRELSNSPSKGDGPSTSTKKRRGGKARSFLAGGLDLGVITVNEGAPVDTTMVPLAKQRVCIGCESRDGSRESCLPQWCGGQERINIQCQKCKNRKQGCSFRAEHFGIEIWPVLIPKDEAPQTESESVVDVPSIATRASGPITRSKKAKSTRYALRNAAPSTAPPSTRPAMVTPQTTAAVATVHSPSPIGPSAGDPNAANRTTLYYADLTPFGVVAQDPEQSLLDLQLYRTQLRTIMRREWNDVSEVLATGSERSQIGAQLLASLNVAIVERGGRPLFPRSDFEPTVADMINLETDAFKDQMVRSAAGGGIPDFEGPQGGNSPPQP</sequence>
<feature type="region of interest" description="Disordered" evidence="1">
    <location>
        <begin position="285"/>
        <end position="389"/>
    </location>
</feature>
<proteinExistence type="predicted"/>
<evidence type="ECO:0000313" key="2">
    <source>
        <dbReference type="EMBL" id="KAF9792833.1"/>
    </source>
</evidence>
<feature type="compositionally biased region" description="Polar residues" evidence="1">
    <location>
        <begin position="368"/>
        <end position="380"/>
    </location>
</feature>
<evidence type="ECO:0000313" key="3">
    <source>
        <dbReference type="Proteomes" id="UP000736335"/>
    </source>
</evidence>
<feature type="region of interest" description="Disordered" evidence="1">
    <location>
        <begin position="666"/>
        <end position="688"/>
    </location>
</feature>
<reference evidence="2" key="2">
    <citation type="submission" date="2020-11" db="EMBL/GenBank/DDBJ databases">
        <authorList>
            <consortium name="DOE Joint Genome Institute"/>
            <person name="Kuo A."/>
            <person name="Miyauchi S."/>
            <person name="Kiss E."/>
            <person name="Drula E."/>
            <person name="Kohler A."/>
            <person name="Sanchez-Garcia M."/>
            <person name="Andreopoulos B."/>
            <person name="Barry K.W."/>
            <person name="Bonito G."/>
            <person name="Buee M."/>
            <person name="Carver A."/>
            <person name="Chen C."/>
            <person name="Cichocki N."/>
            <person name="Clum A."/>
            <person name="Culley D."/>
            <person name="Crous P.W."/>
            <person name="Fauchery L."/>
            <person name="Girlanda M."/>
            <person name="Hayes R."/>
            <person name="Keri Z."/>
            <person name="Labutti K."/>
            <person name="Lipzen A."/>
            <person name="Lombard V."/>
            <person name="Magnuson J."/>
            <person name="Maillard F."/>
            <person name="Morin E."/>
            <person name="Murat C."/>
            <person name="Nolan M."/>
            <person name="Ohm R."/>
            <person name="Pangilinan J."/>
            <person name="Pereira M."/>
            <person name="Perotto S."/>
            <person name="Peter M."/>
            <person name="Riley R."/>
            <person name="Sitrit Y."/>
            <person name="Stielow B."/>
            <person name="Szollosi G."/>
            <person name="Zifcakova L."/>
            <person name="Stursova M."/>
            <person name="Spatafora J.W."/>
            <person name="Tedersoo L."/>
            <person name="Vaario L.-M."/>
            <person name="Yamada A."/>
            <person name="Yan M."/>
            <person name="Wang P."/>
            <person name="Xu J."/>
            <person name="Bruns T."/>
            <person name="Baldrian P."/>
            <person name="Vilgalys R."/>
            <person name="Henrissat B."/>
            <person name="Grigoriev I.V."/>
            <person name="Hibbett D."/>
            <person name="Nagy L.G."/>
            <person name="Martin F.M."/>
        </authorList>
    </citation>
    <scope>NUCLEOTIDE SEQUENCE</scope>
    <source>
        <strain evidence="2">UH-Tt-Lm1</strain>
    </source>
</reference>
<accession>A0A9P6HRA9</accession>
<dbReference type="EMBL" id="WIUZ02000001">
    <property type="protein sequence ID" value="KAF9792833.1"/>
    <property type="molecule type" value="Genomic_DNA"/>
</dbReference>
<reference evidence="2" key="1">
    <citation type="journal article" date="2020" name="Nat. Commun.">
        <title>Large-scale genome sequencing of mycorrhizal fungi provides insights into the early evolution of symbiotic traits.</title>
        <authorList>
            <person name="Miyauchi S."/>
            <person name="Kiss E."/>
            <person name="Kuo A."/>
            <person name="Drula E."/>
            <person name="Kohler A."/>
            <person name="Sanchez-Garcia M."/>
            <person name="Morin E."/>
            <person name="Andreopoulos B."/>
            <person name="Barry K.W."/>
            <person name="Bonito G."/>
            <person name="Buee M."/>
            <person name="Carver A."/>
            <person name="Chen C."/>
            <person name="Cichocki N."/>
            <person name="Clum A."/>
            <person name="Culley D."/>
            <person name="Crous P.W."/>
            <person name="Fauchery L."/>
            <person name="Girlanda M."/>
            <person name="Hayes R.D."/>
            <person name="Keri Z."/>
            <person name="LaButti K."/>
            <person name="Lipzen A."/>
            <person name="Lombard V."/>
            <person name="Magnuson J."/>
            <person name="Maillard F."/>
            <person name="Murat C."/>
            <person name="Nolan M."/>
            <person name="Ohm R.A."/>
            <person name="Pangilinan J."/>
            <person name="Pereira M.F."/>
            <person name="Perotto S."/>
            <person name="Peter M."/>
            <person name="Pfister S."/>
            <person name="Riley R."/>
            <person name="Sitrit Y."/>
            <person name="Stielow J.B."/>
            <person name="Szollosi G."/>
            <person name="Zifcakova L."/>
            <person name="Stursova M."/>
            <person name="Spatafora J.W."/>
            <person name="Tedersoo L."/>
            <person name="Vaario L.M."/>
            <person name="Yamada A."/>
            <person name="Yan M."/>
            <person name="Wang P."/>
            <person name="Xu J."/>
            <person name="Bruns T."/>
            <person name="Baldrian P."/>
            <person name="Vilgalys R."/>
            <person name="Dunand C."/>
            <person name="Henrissat B."/>
            <person name="Grigoriev I.V."/>
            <person name="Hibbett D."/>
            <person name="Nagy L.G."/>
            <person name="Martin F.M."/>
        </authorList>
    </citation>
    <scope>NUCLEOTIDE SEQUENCE</scope>
    <source>
        <strain evidence="2">UH-Tt-Lm1</strain>
    </source>
</reference>
<dbReference type="Proteomes" id="UP000736335">
    <property type="component" value="Unassembled WGS sequence"/>
</dbReference>
<feature type="compositionally biased region" description="Basic and acidic residues" evidence="1">
    <location>
        <begin position="326"/>
        <end position="341"/>
    </location>
</feature>
<evidence type="ECO:0000256" key="1">
    <source>
        <dbReference type="SAM" id="MobiDB-lite"/>
    </source>
</evidence>
<comment type="caution">
    <text evidence="2">The sequence shown here is derived from an EMBL/GenBank/DDBJ whole genome shotgun (WGS) entry which is preliminary data.</text>
</comment>
<name>A0A9P6HRA9_9AGAM</name>
<dbReference type="AlphaFoldDB" id="A0A9P6HRA9"/>
<gene>
    <name evidence="2" type="ORF">BJ322DRAFT_1103295</name>
</gene>
<keyword evidence="3" id="KW-1185">Reference proteome</keyword>
<protein>
    <submittedName>
        <fullName evidence="2">Uncharacterized protein</fullName>
    </submittedName>
</protein>
<organism evidence="2 3">
    <name type="scientific">Thelephora terrestris</name>
    <dbReference type="NCBI Taxonomy" id="56493"/>
    <lineage>
        <taxon>Eukaryota</taxon>
        <taxon>Fungi</taxon>
        <taxon>Dikarya</taxon>
        <taxon>Basidiomycota</taxon>
        <taxon>Agaricomycotina</taxon>
        <taxon>Agaricomycetes</taxon>
        <taxon>Thelephorales</taxon>
        <taxon>Thelephoraceae</taxon>
        <taxon>Thelephora</taxon>
    </lineage>
</organism>